<feature type="transmembrane region" description="Helical" evidence="8">
    <location>
        <begin position="783"/>
        <end position="803"/>
    </location>
</feature>
<evidence type="ECO:0000259" key="13">
    <source>
        <dbReference type="PROSITE" id="PS51233"/>
    </source>
</evidence>
<keyword evidence="5 6" id="KW-1015">Disulfide bond</keyword>
<comment type="subcellular location">
    <subcellularLocation>
        <location evidence="1">Membrane</location>
    </subcellularLocation>
</comment>
<keyword evidence="3 8" id="KW-1133">Transmembrane helix</keyword>
<feature type="region of interest" description="Disordered" evidence="7">
    <location>
        <begin position="806"/>
        <end position="826"/>
    </location>
</feature>
<evidence type="ECO:0000313" key="15">
    <source>
        <dbReference type="Proteomes" id="UP000694558"/>
    </source>
</evidence>
<dbReference type="InterPro" id="IPR001212">
    <property type="entry name" value="Somatomedin_B_dom"/>
</dbReference>
<dbReference type="GeneTree" id="ENSGT00730000110943"/>
<keyword evidence="9" id="KW-0732">Signal</keyword>
<evidence type="ECO:0000256" key="2">
    <source>
        <dbReference type="ARBA" id="ARBA00022692"/>
    </source>
</evidence>
<feature type="chain" id="PRO_5034723099" description="Sushi domain-containing protein 2-like" evidence="9">
    <location>
        <begin position="27"/>
        <end position="826"/>
    </location>
</feature>
<dbReference type="Gene3D" id="2.10.70.10">
    <property type="entry name" value="Complement Module, domain 1"/>
    <property type="match status" value="1"/>
</dbReference>
<name>A0A8D3AN72_SCOMX</name>
<dbReference type="InterPro" id="IPR036024">
    <property type="entry name" value="Somatomedin_B-like_dom_sf"/>
</dbReference>
<dbReference type="PROSITE" id="PS51233">
    <property type="entry name" value="VWFD"/>
    <property type="match status" value="1"/>
</dbReference>
<dbReference type="Pfam" id="PF00084">
    <property type="entry name" value="Sushi"/>
    <property type="match status" value="1"/>
</dbReference>
<dbReference type="Proteomes" id="UP000694558">
    <property type="component" value="Chromosome 9"/>
</dbReference>
<dbReference type="PANTHER" id="PTHR13802:SF63">
    <property type="entry name" value="SUSHI DOMAIN-CONTAINING PROTEIN 2"/>
    <property type="match status" value="1"/>
</dbReference>
<dbReference type="InterPro" id="IPR001846">
    <property type="entry name" value="VWF_type-D"/>
</dbReference>
<evidence type="ECO:0000256" key="4">
    <source>
        <dbReference type="ARBA" id="ARBA00023136"/>
    </source>
</evidence>
<dbReference type="SMART" id="SM00032">
    <property type="entry name" value="CCP"/>
    <property type="match status" value="1"/>
</dbReference>
<dbReference type="AlphaFoldDB" id="A0A8D3AN72"/>
<keyword evidence="2 8" id="KW-0812">Transmembrane</keyword>
<evidence type="ECO:0000313" key="14">
    <source>
        <dbReference type="Ensembl" id="ENSSMAP00000020839.2"/>
    </source>
</evidence>
<feature type="domain" description="SMB" evidence="12">
    <location>
        <begin position="25"/>
        <end position="64"/>
    </location>
</feature>
<protein>
    <recommendedName>
        <fullName evidence="16">Sushi domain-containing protein 2-like</fullName>
    </recommendedName>
</protein>
<dbReference type="SMART" id="SM00723">
    <property type="entry name" value="AMOP"/>
    <property type="match status" value="1"/>
</dbReference>
<evidence type="ECO:0000256" key="9">
    <source>
        <dbReference type="SAM" id="SignalP"/>
    </source>
</evidence>
<reference evidence="14" key="2">
    <citation type="submission" date="2025-08" db="UniProtKB">
        <authorList>
            <consortium name="Ensembl"/>
        </authorList>
    </citation>
    <scope>IDENTIFICATION</scope>
</reference>
<proteinExistence type="predicted"/>
<dbReference type="CDD" id="cd00033">
    <property type="entry name" value="CCP"/>
    <property type="match status" value="1"/>
</dbReference>
<dbReference type="InterPro" id="IPR000436">
    <property type="entry name" value="Sushi_SCR_CCP_dom"/>
</dbReference>
<feature type="signal peptide" evidence="9">
    <location>
        <begin position="1"/>
        <end position="26"/>
    </location>
</feature>
<dbReference type="GO" id="GO:0016020">
    <property type="term" value="C:membrane"/>
    <property type="evidence" value="ECO:0007669"/>
    <property type="project" value="UniProtKB-SubCell"/>
</dbReference>
<sequence>MRANLRATVSLLCGIILLCSSETTTGQTCRGKCGVVQDGCSCRATCVSLLSCCADYTRACLQLKPHSSSMLGGRALRILGLLLHPSGRLLCRFKSEVVLEGYIDADGRPHCISPLLYETGWIQFEISTDGIQFDRSGEYLSVHPSEADPAFQVTLVNATRWQNYGTPNVAGRLKMTWNGSLIAADKVNVELWGYREFSSRSSSTGAAMNGPSSPRAELSYLYSLDRNVVNSGAFGFVPESSKDHSDWVLGNIRITASSQSDGARDVQALWSSGHVLAWHLGQTFRDDSAAWAKNKCLQWDVLEENQPSFLHELIDCPCTLAQARADTGRFHADYSCDVETGSVCTYHPGSVHCVRALQASTQGSGQQCCYDGTGALVLTGDSIGGSTPDRPHDWGSPPYGEPPRLPGYSHWLHNVASFYFCCLWSDHCHVYFRRRPSSGCRNYRPPKAGAVFGDPHFMTFDGLGYTFNGQGEYHLVSPSPHRELSVQARAERVKLKNGTFARATWLSSVAVKEESSDVIEVRLAAGGGLQVLRNHKVLPFTEQRWTDLQGVCVFVRSPQSVTVMLLSGAAVEARLHDGVMAVTVLLPSEFAHHTRGLLGPMNSDPSDDPSTRRGEGVSSDGATPEEIFIFATGWNVSEKASLFTYDPRNLLDDPALGPAFAPPEPPDDPLVADMLTTCFGEGAAFCKHDTLTTGSLAVGNATLRAFQNFQALMDALQPVVSCGWLPTPRNGKKNGTSYLQENTLSFSCDEGFTLYGSTRRTCREDGAWTGEQPYCITDDNVRFALGAVGSVSALVTMGVMIRLHNRKQDRDRKEKPDQTATQEQTC</sequence>
<accession>A0A8D3AN72</accession>
<dbReference type="InterPro" id="IPR035976">
    <property type="entry name" value="Sushi/SCR/CCP_sf"/>
</dbReference>
<evidence type="ECO:0000256" key="1">
    <source>
        <dbReference type="ARBA" id="ARBA00004370"/>
    </source>
</evidence>
<evidence type="ECO:0000256" key="8">
    <source>
        <dbReference type="SAM" id="Phobius"/>
    </source>
</evidence>
<gene>
    <name evidence="14" type="primary">susd2</name>
</gene>
<keyword evidence="4 8" id="KW-0472">Membrane</keyword>
<dbReference type="PROSITE" id="PS00524">
    <property type="entry name" value="SMB_1"/>
    <property type="match status" value="1"/>
</dbReference>
<organism evidence="14 15">
    <name type="scientific">Scophthalmus maximus</name>
    <name type="common">Turbot</name>
    <name type="synonym">Psetta maxima</name>
    <dbReference type="NCBI Taxonomy" id="52904"/>
    <lineage>
        <taxon>Eukaryota</taxon>
        <taxon>Metazoa</taxon>
        <taxon>Chordata</taxon>
        <taxon>Craniata</taxon>
        <taxon>Vertebrata</taxon>
        <taxon>Euteleostomi</taxon>
        <taxon>Actinopterygii</taxon>
        <taxon>Neopterygii</taxon>
        <taxon>Teleostei</taxon>
        <taxon>Neoteleostei</taxon>
        <taxon>Acanthomorphata</taxon>
        <taxon>Carangaria</taxon>
        <taxon>Pleuronectiformes</taxon>
        <taxon>Pleuronectoidei</taxon>
        <taxon>Scophthalmidae</taxon>
        <taxon>Scophthalmus</taxon>
    </lineage>
</organism>
<feature type="domain" description="AMOP" evidence="10">
    <location>
        <begin position="288"/>
        <end position="435"/>
    </location>
</feature>
<dbReference type="PROSITE" id="PS50923">
    <property type="entry name" value="SUSHI"/>
    <property type="match status" value="1"/>
</dbReference>
<dbReference type="Pfam" id="PF03782">
    <property type="entry name" value="AMOP"/>
    <property type="match status" value="1"/>
</dbReference>
<evidence type="ECO:0008006" key="16">
    <source>
        <dbReference type="Google" id="ProtNLM"/>
    </source>
</evidence>
<feature type="domain" description="Sushi" evidence="11">
    <location>
        <begin position="720"/>
        <end position="777"/>
    </location>
</feature>
<evidence type="ECO:0000259" key="12">
    <source>
        <dbReference type="PROSITE" id="PS50958"/>
    </source>
</evidence>
<dbReference type="PROSITE" id="PS50958">
    <property type="entry name" value="SMB_2"/>
    <property type="match status" value="1"/>
</dbReference>
<feature type="disulfide bond" evidence="6">
    <location>
        <begin position="748"/>
        <end position="775"/>
    </location>
</feature>
<comment type="caution">
    <text evidence="6">Lacks conserved residue(s) required for the propagation of feature annotation.</text>
</comment>
<dbReference type="InterPro" id="IPR056619">
    <property type="entry name" value="C8-3_MUC4"/>
</dbReference>
<reference evidence="14" key="1">
    <citation type="submission" date="2023-05" db="EMBL/GenBank/DDBJ databases">
        <title>High-quality long-read genome of Scophthalmus maximus.</title>
        <authorList>
            <person name="Lien S."/>
            <person name="Martinez P."/>
        </authorList>
    </citation>
    <scope>NUCLEOTIDE SEQUENCE [LARGE SCALE GENOMIC DNA]</scope>
</reference>
<keyword evidence="6" id="KW-0768">Sushi</keyword>
<dbReference type="Ensembl" id="ENSSMAT00000021090.2">
    <property type="protein sequence ID" value="ENSSMAP00000020839.2"/>
    <property type="gene ID" value="ENSSMAG00000012738.2"/>
</dbReference>
<evidence type="ECO:0000259" key="11">
    <source>
        <dbReference type="PROSITE" id="PS50923"/>
    </source>
</evidence>
<evidence type="ECO:0000259" key="10">
    <source>
        <dbReference type="PROSITE" id="PS50856"/>
    </source>
</evidence>
<dbReference type="SUPFAM" id="SSF90188">
    <property type="entry name" value="Somatomedin B domain"/>
    <property type="match status" value="1"/>
</dbReference>
<dbReference type="SMART" id="SM00216">
    <property type="entry name" value="VWD"/>
    <property type="match status" value="1"/>
</dbReference>
<evidence type="ECO:0000256" key="3">
    <source>
        <dbReference type="ARBA" id="ARBA00022989"/>
    </source>
</evidence>
<feature type="domain" description="VWFD" evidence="13">
    <location>
        <begin position="447"/>
        <end position="642"/>
    </location>
</feature>
<feature type="compositionally biased region" description="Basic and acidic residues" evidence="7">
    <location>
        <begin position="806"/>
        <end position="817"/>
    </location>
</feature>
<dbReference type="Pfam" id="PF00094">
    <property type="entry name" value="VWD"/>
    <property type="match status" value="1"/>
</dbReference>
<evidence type="ECO:0000256" key="7">
    <source>
        <dbReference type="SAM" id="MobiDB-lite"/>
    </source>
</evidence>
<dbReference type="InterPro" id="IPR051495">
    <property type="entry name" value="Epithelial_Barrier/Signaling"/>
</dbReference>
<feature type="region of interest" description="Disordered" evidence="7">
    <location>
        <begin position="596"/>
        <end position="621"/>
    </location>
</feature>
<dbReference type="SUPFAM" id="SSF57535">
    <property type="entry name" value="Complement control module/SCR domain"/>
    <property type="match status" value="1"/>
</dbReference>
<dbReference type="PANTHER" id="PTHR13802">
    <property type="entry name" value="MUCIN 4-RELATED"/>
    <property type="match status" value="1"/>
</dbReference>
<evidence type="ECO:0000256" key="6">
    <source>
        <dbReference type="PROSITE-ProRule" id="PRU00302"/>
    </source>
</evidence>
<dbReference type="PROSITE" id="PS50856">
    <property type="entry name" value="AMOP"/>
    <property type="match status" value="1"/>
</dbReference>
<dbReference type="Pfam" id="PF23263">
    <property type="entry name" value="C8-3_MUC4"/>
    <property type="match status" value="1"/>
</dbReference>
<dbReference type="InterPro" id="IPR005533">
    <property type="entry name" value="AMOP_dom"/>
</dbReference>
<evidence type="ECO:0000256" key="5">
    <source>
        <dbReference type="ARBA" id="ARBA00023157"/>
    </source>
</evidence>